<dbReference type="GO" id="GO:0016020">
    <property type="term" value="C:membrane"/>
    <property type="evidence" value="ECO:0007669"/>
    <property type="project" value="GOC"/>
</dbReference>
<dbReference type="AlphaFoldDB" id="A0A9D1L354"/>
<dbReference type="InterPro" id="IPR051158">
    <property type="entry name" value="Metallophosphoesterase_sf"/>
</dbReference>
<keyword evidence="1" id="KW-0812">Transmembrane</keyword>
<reference evidence="3" key="1">
    <citation type="submission" date="2020-10" db="EMBL/GenBank/DDBJ databases">
        <authorList>
            <person name="Gilroy R."/>
        </authorList>
    </citation>
    <scope>NUCLEOTIDE SEQUENCE</scope>
    <source>
        <strain evidence="3">CHK197-8231</strain>
    </source>
</reference>
<proteinExistence type="predicted"/>
<dbReference type="Proteomes" id="UP000824087">
    <property type="component" value="Unassembled WGS sequence"/>
</dbReference>
<organism evidence="3 4">
    <name type="scientific">Candidatus Fimihabitans intestinipullorum</name>
    <dbReference type="NCBI Taxonomy" id="2840820"/>
    <lineage>
        <taxon>Bacteria</taxon>
        <taxon>Bacillati</taxon>
        <taxon>Mycoplasmatota</taxon>
        <taxon>Mycoplasmatota incertae sedis</taxon>
        <taxon>Candidatus Fimihabitans</taxon>
    </lineage>
</organism>
<evidence type="ECO:0000313" key="4">
    <source>
        <dbReference type="Proteomes" id="UP000824087"/>
    </source>
</evidence>
<dbReference type="PANTHER" id="PTHR31302">
    <property type="entry name" value="TRANSMEMBRANE PROTEIN WITH METALLOPHOSPHOESTERASE DOMAIN-RELATED"/>
    <property type="match status" value="1"/>
</dbReference>
<name>A0A9D1L354_9BACT</name>
<evidence type="ECO:0000313" key="3">
    <source>
        <dbReference type="EMBL" id="HIU22355.1"/>
    </source>
</evidence>
<sequence>MAKKKHAQKKESKFTLWQKIAMIILFLLIFIAGVILYSRYIATSKIEVREIKVINQNLPSDYHGFKIVQLSDIHYNTTIYKEELNKIVQKINKMKPDIVVLTGDLFDKNTEYQENDFTDISEALMKIDASVGKYAITGNHDVKFTEWETVIKNSGFTNLNDTYELIYKDSYDPILIAGVSSNLNDTKNISDKMKPTFDYMNTIKQSVEGSYQYAILLLHEPDYIKNIDYEKFDLALAGHSHHGQVRLPFIGAVITPKGAKEYYNEHYNIDGTELYISNGLGTSSYPYRLFNRPSIYLYRLETN</sequence>
<dbReference type="Gene3D" id="3.60.21.10">
    <property type="match status" value="1"/>
</dbReference>
<evidence type="ECO:0000259" key="2">
    <source>
        <dbReference type="Pfam" id="PF00149"/>
    </source>
</evidence>
<dbReference type="GO" id="GO:0009245">
    <property type="term" value="P:lipid A biosynthetic process"/>
    <property type="evidence" value="ECO:0007669"/>
    <property type="project" value="TreeGrafter"/>
</dbReference>
<dbReference type="GO" id="GO:0008758">
    <property type="term" value="F:UDP-2,3-diacylglucosamine hydrolase activity"/>
    <property type="evidence" value="ECO:0007669"/>
    <property type="project" value="TreeGrafter"/>
</dbReference>
<dbReference type="PANTHER" id="PTHR31302:SF25">
    <property type="entry name" value="PHOSPHOESTERASE"/>
    <property type="match status" value="1"/>
</dbReference>
<accession>A0A9D1L354</accession>
<keyword evidence="1" id="KW-1133">Transmembrane helix</keyword>
<dbReference type="InterPro" id="IPR004843">
    <property type="entry name" value="Calcineurin-like_PHP"/>
</dbReference>
<gene>
    <name evidence="3" type="ORF">IAD49_02105</name>
</gene>
<dbReference type="CDD" id="cd07385">
    <property type="entry name" value="MPP_YkuE_C"/>
    <property type="match status" value="1"/>
</dbReference>
<dbReference type="EMBL" id="DVML01000012">
    <property type="protein sequence ID" value="HIU22355.1"/>
    <property type="molecule type" value="Genomic_DNA"/>
</dbReference>
<feature type="transmembrane region" description="Helical" evidence="1">
    <location>
        <begin position="20"/>
        <end position="40"/>
    </location>
</feature>
<feature type="domain" description="Calcineurin-like phosphoesterase" evidence="2">
    <location>
        <begin position="65"/>
        <end position="242"/>
    </location>
</feature>
<dbReference type="SUPFAM" id="SSF56300">
    <property type="entry name" value="Metallo-dependent phosphatases"/>
    <property type="match status" value="1"/>
</dbReference>
<evidence type="ECO:0000256" key="1">
    <source>
        <dbReference type="SAM" id="Phobius"/>
    </source>
</evidence>
<dbReference type="Pfam" id="PF00149">
    <property type="entry name" value="Metallophos"/>
    <property type="match status" value="1"/>
</dbReference>
<dbReference type="InterPro" id="IPR029052">
    <property type="entry name" value="Metallo-depent_PP-like"/>
</dbReference>
<comment type="caution">
    <text evidence="3">The sequence shown here is derived from an EMBL/GenBank/DDBJ whole genome shotgun (WGS) entry which is preliminary data.</text>
</comment>
<protein>
    <submittedName>
        <fullName evidence="3">Metallophosphoesterase</fullName>
    </submittedName>
</protein>
<reference evidence="3" key="2">
    <citation type="journal article" date="2021" name="PeerJ">
        <title>Extensive microbial diversity within the chicken gut microbiome revealed by metagenomics and culture.</title>
        <authorList>
            <person name="Gilroy R."/>
            <person name="Ravi A."/>
            <person name="Getino M."/>
            <person name="Pursley I."/>
            <person name="Horton D.L."/>
            <person name="Alikhan N.F."/>
            <person name="Baker D."/>
            <person name="Gharbi K."/>
            <person name="Hall N."/>
            <person name="Watson M."/>
            <person name="Adriaenssens E.M."/>
            <person name="Foster-Nyarko E."/>
            <person name="Jarju S."/>
            <person name="Secka A."/>
            <person name="Antonio M."/>
            <person name="Oren A."/>
            <person name="Chaudhuri R.R."/>
            <person name="La Ragione R."/>
            <person name="Hildebrand F."/>
            <person name="Pallen M.J."/>
        </authorList>
    </citation>
    <scope>NUCLEOTIDE SEQUENCE</scope>
    <source>
        <strain evidence="3">CHK197-8231</strain>
    </source>
</reference>
<keyword evidence="1" id="KW-0472">Membrane</keyword>